<dbReference type="AlphaFoldDB" id="A0A1F5NA87"/>
<organism evidence="1 2">
    <name type="scientific">Candidatus Doudnabacteria bacterium RIFCSPHIGHO2_01_52_17</name>
    <dbReference type="NCBI Taxonomy" id="1817820"/>
    <lineage>
        <taxon>Bacteria</taxon>
        <taxon>Candidatus Doudnaibacteriota</taxon>
    </lineage>
</organism>
<protein>
    <submittedName>
        <fullName evidence="1">Uncharacterized protein</fullName>
    </submittedName>
</protein>
<proteinExistence type="predicted"/>
<reference evidence="1 2" key="1">
    <citation type="journal article" date="2016" name="Nat. Commun.">
        <title>Thousands of microbial genomes shed light on interconnected biogeochemical processes in an aquifer system.</title>
        <authorList>
            <person name="Anantharaman K."/>
            <person name="Brown C.T."/>
            <person name="Hug L.A."/>
            <person name="Sharon I."/>
            <person name="Castelle C.J."/>
            <person name="Probst A.J."/>
            <person name="Thomas B.C."/>
            <person name="Singh A."/>
            <person name="Wilkins M.J."/>
            <person name="Karaoz U."/>
            <person name="Brodie E.L."/>
            <person name="Williams K.H."/>
            <person name="Hubbard S.S."/>
            <person name="Banfield J.F."/>
        </authorList>
    </citation>
    <scope>NUCLEOTIDE SEQUENCE [LARGE SCALE GENOMIC DNA]</scope>
</reference>
<evidence type="ECO:0000313" key="2">
    <source>
        <dbReference type="Proteomes" id="UP000176547"/>
    </source>
</evidence>
<evidence type="ECO:0000313" key="1">
    <source>
        <dbReference type="EMBL" id="OGE74504.1"/>
    </source>
</evidence>
<comment type="caution">
    <text evidence="1">The sequence shown here is derived from an EMBL/GenBank/DDBJ whole genome shotgun (WGS) entry which is preliminary data.</text>
</comment>
<name>A0A1F5NA87_9BACT</name>
<dbReference type="Proteomes" id="UP000176547">
    <property type="component" value="Unassembled WGS sequence"/>
</dbReference>
<sequence length="265" mass="28819">MTKNPSQVIISKPSHHLVGDTNLSVRISGRIYFIIADLVDENSRKFLPGRFFQFSGYALQTRLLCFVNWEWKNLFFLALTATAQTAAAVETKVTAFIVAIRTFAVVGAVNWLDTLTTATAAIAATFALLASFFDAHLAVASTGCLHLFLLRTEPVLVSSIEVFERGNVAVSVVITPQVLPDNISVVQVRGIETNLQTAVPAVFLVTEAVAAVFAEVLLAETPFTMVAKTQTLVVRMIRTSHARPAIPVTLADTNVPDHPRSELPE</sequence>
<dbReference type="EMBL" id="MFEG01000066">
    <property type="protein sequence ID" value="OGE74504.1"/>
    <property type="molecule type" value="Genomic_DNA"/>
</dbReference>
<gene>
    <name evidence="1" type="ORF">A3K06_01165</name>
</gene>
<accession>A0A1F5NA87</accession>